<feature type="compositionally biased region" description="Basic and acidic residues" evidence="1">
    <location>
        <begin position="1"/>
        <end position="12"/>
    </location>
</feature>
<evidence type="ECO:0000256" key="1">
    <source>
        <dbReference type="SAM" id="MobiDB-lite"/>
    </source>
</evidence>
<dbReference type="EMBL" id="JAGKQM010000015">
    <property type="protein sequence ID" value="KAH0879245.1"/>
    <property type="molecule type" value="Genomic_DNA"/>
</dbReference>
<dbReference type="Proteomes" id="UP000824890">
    <property type="component" value="Unassembled WGS sequence"/>
</dbReference>
<feature type="non-terminal residue" evidence="2">
    <location>
        <position position="1"/>
    </location>
</feature>
<accession>A0ABQ7ZG81</accession>
<comment type="caution">
    <text evidence="2">The sequence shown here is derived from an EMBL/GenBank/DDBJ whole genome shotgun (WGS) entry which is preliminary data.</text>
</comment>
<name>A0ABQ7ZG81_BRANA</name>
<keyword evidence="3" id="KW-1185">Reference proteome</keyword>
<reference evidence="2 3" key="1">
    <citation type="submission" date="2021-05" db="EMBL/GenBank/DDBJ databases">
        <title>Genome Assembly of Synthetic Allotetraploid Brassica napus Reveals Homoeologous Exchanges between Subgenomes.</title>
        <authorList>
            <person name="Davis J.T."/>
        </authorList>
    </citation>
    <scope>NUCLEOTIDE SEQUENCE [LARGE SCALE GENOMIC DNA]</scope>
    <source>
        <strain evidence="3">cv. Da-Ae</strain>
        <tissue evidence="2">Seedling</tissue>
    </source>
</reference>
<feature type="region of interest" description="Disordered" evidence="1">
    <location>
        <begin position="1"/>
        <end position="23"/>
    </location>
</feature>
<evidence type="ECO:0000313" key="2">
    <source>
        <dbReference type="EMBL" id="KAH0879245.1"/>
    </source>
</evidence>
<sequence>PRRVKAYSEHSSSRRRLRRSRDRGTVTEIVDRLRVSRKQPRTLELQTEISKIQRSRNSYGDRGMVASITEAARYKKRSTHKERTH</sequence>
<evidence type="ECO:0000313" key="3">
    <source>
        <dbReference type="Proteomes" id="UP000824890"/>
    </source>
</evidence>
<gene>
    <name evidence="2" type="ORF">HID58_066639</name>
</gene>
<organism evidence="2 3">
    <name type="scientific">Brassica napus</name>
    <name type="common">Rape</name>
    <dbReference type="NCBI Taxonomy" id="3708"/>
    <lineage>
        <taxon>Eukaryota</taxon>
        <taxon>Viridiplantae</taxon>
        <taxon>Streptophyta</taxon>
        <taxon>Embryophyta</taxon>
        <taxon>Tracheophyta</taxon>
        <taxon>Spermatophyta</taxon>
        <taxon>Magnoliopsida</taxon>
        <taxon>eudicotyledons</taxon>
        <taxon>Gunneridae</taxon>
        <taxon>Pentapetalae</taxon>
        <taxon>rosids</taxon>
        <taxon>malvids</taxon>
        <taxon>Brassicales</taxon>
        <taxon>Brassicaceae</taxon>
        <taxon>Brassiceae</taxon>
        <taxon>Brassica</taxon>
    </lineage>
</organism>
<proteinExistence type="predicted"/>
<protein>
    <submittedName>
        <fullName evidence="2">Uncharacterized protein</fullName>
    </submittedName>
</protein>